<keyword evidence="1" id="KW-0539">Nucleus</keyword>
<dbReference type="Pfam" id="PF02309">
    <property type="entry name" value="AUX_IAA"/>
    <property type="match status" value="1"/>
</dbReference>
<comment type="caution">
    <text evidence="4">The sequence shown here is derived from an EMBL/GenBank/DDBJ whole genome shotgun (WGS) entry which is preliminary data.</text>
</comment>
<feature type="region of interest" description="Disordered" evidence="2">
    <location>
        <begin position="129"/>
        <end position="156"/>
    </location>
</feature>
<dbReference type="GO" id="GO:0005634">
    <property type="term" value="C:nucleus"/>
    <property type="evidence" value="ECO:0007669"/>
    <property type="project" value="UniProtKB-SubCell"/>
</dbReference>
<comment type="function">
    <text evidence="1">Aux/IAA proteins are short-lived transcriptional factors that function as repressors of early auxin response genes at low auxin concentrations.</text>
</comment>
<keyword evidence="1" id="KW-0678">Repressor</keyword>
<feature type="domain" description="AUX/IAA" evidence="3">
    <location>
        <begin position="2"/>
        <end position="119"/>
    </location>
</feature>
<evidence type="ECO:0000313" key="4">
    <source>
        <dbReference type="EMBL" id="PHT78660.1"/>
    </source>
</evidence>
<comment type="subunit">
    <text evidence="1">Homodimers and heterodimers.</text>
</comment>
<reference evidence="4 5" key="2">
    <citation type="journal article" date="2017" name="Genome Biol.">
        <title>New reference genome sequences of hot pepper reveal the massive evolution of plant disease-resistance genes by retroduplication.</title>
        <authorList>
            <person name="Kim S."/>
            <person name="Park J."/>
            <person name="Yeom S.I."/>
            <person name="Kim Y.M."/>
            <person name="Seo E."/>
            <person name="Kim K.T."/>
            <person name="Kim M.S."/>
            <person name="Lee J.M."/>
            <person name="Cheong K."/>
            <person name="Shin H.S."/>
            <person name="Kim S.B."/>
            <person name="Han K."/>
            <person name="Lee J."/>
            <person name="Park M."/>
            <person name="Lee H.A."/>
            <person name="Lee H.Y."/>
            <person name="Lee Y."/>
            <person name="Oh S."/>
            <person name="Lee J.H."/>
            <person name="Choi E."/>
            <person name="Choi E."/>
            <person name="Lee S.E."/>
            <person name="Jeon J."/>
            <person name="Kim H."/>
            <person name="Choi G."/>
            <person name="Song H."/>
            <person name="Lee J."/>
            <person name="Lee S.C."/>
            <person name="Kwon J.K."/>
            <person name="Lee H.Y."/>
            <person name="Koo N."/>
            <person name="Hong Y."/>
            <person name="Kim R.W."/>
            <person name="Kang W.H."/>
            <person name="Huh J.H."/>
            <person name="Kang B.C."/>
            <person name="Yang T.J."/>
            <person name="Lee Y.H."/>
            <person name="Bennetzen J.L."/>
            <person name="Choi D."/>
        </authorList>
    </citation>
    <scope>NUCLEOTIDE SEQUENCE [LARGE SCALE GENOMIC DNA]</scope>
    <source>
        <strain evidence="5">cv. CM334</strain>
    </source>
</reference>
<comment type="subcellular location">
    <subcellularLocation>
        <location evidence="1">Nucleus</location>
    </subcellularLocation>
</comment>
<sequence>MDTELCLGLPGGGELVRDQNKNIKKRGFSETVDLKLNLQSTDEKDQKMNINTAKDNSCNKESVKPPAKARVVGWPPVRSFRKNVMSQKGNNNEEISEKGSERTIAFVKVSMDGAPYLCKSLDVLDADAKGLERHEQQQEQNERSQQNHHNEKKLHRVVQNYCTEVGSSSS</sequence>
<keyword evidence="1" id="KW-0927">Auxin signaling pathway</keyword>
<dbReference type="AlphaFoldDB" id="A0A2G2Z9I6"/>
<evidence type="ECO:0000259" key="3">
    <source>
        <dbReference type="Pfam" id="PF02309"/>
    </source>
</evidence>
<gene>
    <name evidence="4" type="ORF">T459_16712</name>
</gene>
<keyword evidence="5" id="KW-1185">Reference proteome</keyword>
<accession>A0A2G2Z9I6</accession>
<dbReference type="GO" id="GO:0006355">
    <property type="term" value="P:regulation of DNA-templated transcription"/>
    <property type="evidence" value="ECO:0007669"/>
    <property type="project" value="InterPro"/>
</dbReference>
<evidence type="ECO:0000313" key="5">
    <source>
        <dbReference type="Proteomes" id="UP000222542"/>
    </source>
</evidence>
<protein>
    <recommendedName>
        <fullName evidence="1">Auxin-responsive protein</fullName>
    </recommendedName>
</protein>
<dbReference type="PANTHER" id="PTHR31734">
    <property type="entry name" value="AUXIN-RESPONSIVE PROTEIN IAA17"/>
    <property type="match status" value="1"/>
</dbReference>
<evidence type="ECO:0000256" key="1">
    <source>
        <dbReference type="RuleBase" id="RU004549"/>
    </source>
</evidence>
<dbReference type="Proteomes" id="UP000222542">
    <property type="component" value="Unassembled WGS sequence"/>
</dbReference>
<feature type="compositionally biased region" description="Basic and acidic residues" evidence="2">
    <location>
        <begin position="129"/>
        <end position="142"/>
    </location>
</feature>
<proteinExistence type="inferred from homology"/>
<name>A0A2G2Z9I6_CAPAN</name>
<reference evidence="4 5" key="1">
    <citation type="journal article" date="2014" name="Nat. Genet.">
        <title>Genome sequence of the hot pepper provides insights into the evolution of pungency in Capsicum species.</title>
        <authorList>
            <person name="Kim S."/>
            <person name="Park M."/>
            <person name="Yeom S.I."/>
            <person name="Kim Y.M."/>
            <person name="Lee J.M."/>
            <person name="Lee H.A."/>
            <person name="Seo E."/>
            <person name="Choi J."/>
            <person name="Cheong K."/>
            <person name="Kim K.T."/>
            <person name="Jung K."/>
            <person name="Lee G.W."/>
            <person name="Oh S.K."/>
            <person name="Bae C."/>
            <person name="Kim S.B."/>
            <person name="Lee H.Y."/>
            <person name="Kim S.Y."/>
            <person name="Kim M.S."/>
            <person name="Kang B.C."/>
            <person name="Jo Y.D."/>
            <person name="Yang H.B."/>
            <person name="Jeong H.J."/>
            <person name="Kang W.H."/>
            <person name="Kwon J.K."/>
            <person name="Shin C."/>
            <person name="Lim J.Y."/>
            <person name="Park J.H."/>
            <person name="Huh J.H."/>
            <person name="Kim J.S."/>
            <person name="Kim B.D."/>
            <person name="Cohen O."/>
            <person name="Paran I."/>
            <person name="Suh M.C."/>
            <person name="Lee S.B."/>
            <person name="Kim Y.K."/>
            <person name="Shin Y."/>
            <person name="Noh S.J."/>
            <person name="Park J."/>
            <person name="Seo Y.S."/>
            <person name="Kwon S.Y."/>
            <person name="Kim H.A."/>
            <person name="Park J.M."/>
            <person name="Kim H.J."/>
            <person name="Choi S.B."/>
            <person name="Bosland P.W."/>
            <person name="Reeves G."/>
            <person name="Jo S.H."/>
            <person name="Lee B.W."/>
            <person name="Cho H.T."/>
            <person name="Choi H.S."/>
            <person name="Lee M.S."/>
            <person name="Yu Y."/>
            <person name="Do Choi Y."/>
            <person name="Park B.S."/>
            <person name="van Deynze A."/>
            <person name="Ashrafi H."/>
            <person name="Hill T."/>
            <person name="Kim W.T."/>
            <person name="Pai H.S."/>
            <person name="Ahn H.K."/>
            <person name="Yeam I."/>
            <person name="Giovannoni J.J."/>
            <person name="Rose J.K."/>
            <person name="Sorensen I."/>
            <person name="Lee S.J."/>
            <person name="Kim R.W."/>
            <person name="Choi I.Y."/>
            <person name="Choi B.S."/>
            <person name="Lim J.S."/>
            <person name="Lee Y.H."/>
            <person name="Choi D."/>
        </authorList>
    </citation>
    <scope>NUCLEOTIDE SEQUENCE [LARGE SCALE GENOMIC DNA]</scope>
    <source>
        <strain evidence="5">cv. CM334</strain>
    </source>
</reference>
<organism evidence="4 5">
    <name type="scientific">Capsicum annuum</name>
    <name type="common">Capsicum pepper</name>
    <dbReference type="NCBI Taxonomy" id="4072"/>
    <lineage>
        <taxon>Eukaryota</taxon>
        <taxon>Viridiplantae</taxon>
        <taxon>Streptophyta</taxon>
        <taxon>Embryophyta</taxon>
        <taxon>Tracheophyta</taxon>
        <taxon>Spermatophyta</taxon>
        <taxon>Magnoliopsida</taxon>
        <taxon>eudicotyledons</taxon>
        <taxon>Gunneridae</taxon>
        <taxon>Pentapetalae</taxon>
        <taxon>asterids</taxon>
        <taxon>lamiids</taxon>
        <taxon>Solanales</taxon>
        <taxon>Solanaceae</taxon>
        <taxon>Solanoideae</taxon>
        <taxon>Capsiceae</taxon>
        <taxon>Capsicum</taxon>
    </lineage>
</organism>
<keyword evidence="1" id="KW-0805">Transcription regulation</keyword>
<dbReference type="EMBL" id="AYRZ02000006">
    <property type="protein sequence ID" value="PHT78660.1"/>
    <property type="molecule type" value="Genomic_DNA"/>
</dbReference>
<evidence type="ECO:0000256" key="2">
    <source>
        <dbReference type="SAM" id="MobiDB-lite"/>
    </source>
</evidence>
<dbReference type="InterPro" id="IPR003311">
    <property type="entry name" value="AUX_IAA"/>
</dbReference>
<dbReference type="PANTHER" id="PTHR31734:SF138">
    <property type="entry name" value="AUXIN-RESPONSIVE PROTEIN IAA8"/>
    <property type="match status" value="1"/>
</dbReference>
<comment type="similarity">
    <text evidence="1">Belongs to the Aux/IAA family.</text>
</comment>
<feature type="region of interest" description="Disordered" evidence="2">
    <location>
        <begin position="48"/>
        <end position="70"/>
    </location>
</feature>
<dbReference type="Gramene" id="PHT78660">
    <property type="protein sequence ID" value="PHT78660"/>
    <property type="gene ID" value="T459_16712"/>
</dbReference>
<keyword evidence="1" id="KW-0804">Transcription</keyword>
<dbReference type="STRING" id="4072.A0A2G2Z9I6"/>
<dbReference type="GO" id="GO:0009734">
    <property type="term" value="P:auxin-activated signaling pathway"/>
    <property type="evidence" value="ECO:0007669"/>
    <property type="project" value="UniProtKB-UniRule"/>
</dbReference>
<dbReference type="InterPro" id="IPR033389">
    <property type="entry name" value="AUX/IAA_dom"/>
</dbReference>